<feature type="domain" description="RAMA" evidence="2">
    <location>
        <begin position="313"/>
        <end position="387"/>
    </location>
</feature>
<gene>
    <name evidence="3" type="ORF">EDD32_1847</name>
</gene>
<dbReference type="Proteomes" id="UP000280726">
    <property type="component" value="Unassembled WGS sequence"/>
</dbReference>
<sequence>MPFFEFDEGRLVPAQFGHAVTEDIDPEVLQAVRDQVLEVVQRPLFPVSWYGDVRRAGTYGATAASPRLTAMDASGQVVTVEVVDRLDSAALVAALSRSGRNADLGWAELSGLYPRGADAFRREWNLFRESMPPRTTPGPRLVVVAGTVEEEVRPALEVLGDSGVVVHEIAVRRMSNGRQFLEINELRPDLLEAGGALLTSRERSVEITATARPREYSPDEPGSVSDEPGSTADEPDGARDERARVTDGPAGGQPDETSGALPRNRGSEESTPPMGLPVHGAHSDDGATAAGSDGPGDEDREGLVVVAASLGSDTGLVWHQLRRGVRHEAILTADGMIRLPDGATFLDPDAAATAASGRDDVDGWRVWRFGEAGPTLADARSELAAAVGRVNGGRRRG</sequence>
<dbReference type="InterPro" id="IPR040843">
    <property type="entry name" value="RAMA"/>
</dbReference>
<dbReference type="EMBL" id="RKRA01000001">
    <property type="protein sequence ID" value="RPF27367.1"/>
    <property type="molecule type" value="Genomic_DNA"/>
</dbReference>
<proteinExistence type="predicted"/>
<evidence type="ECO:0000313" key="3">
    <source>
        <dbReference type="EMBL" id="RPF27367.1"/>
    </source>
</evidence>
<dbReference type="AlphaFoldDB" id="A0A3N4Z4G9"/>
<feature type="compositionally biased region" description="Basic and acidic residues" evidence="1">
    <location>
        <begin position="236"/>
        <end position="245"/>
    </location>
</feature>
<dbReference type="RefSeq" id="WP_123916875.1">
    <property type="nucleotide sequence ID" value="NZ_RKRA01000001.1"/>
</dbReference>
<dbReference type="OrthoDB" id="5149322at2"/>
<evidence type="ECO:0000256" key="1">
    <source>
        <dbReference type="SAM" id="MobiDB-lite"/>
    </source>
</evidence>
<evidence type="ECO:0000313" key="4">
    <source>
        <dbReference type="Proteomes" id="UP000280726"/>
    </source>
</evidence>
<feature type="region of interest" description="Disordered" evidence="1">
    <location>
        <begin position="204"/>
        <end position="299"/>
    </location>
</feature>
<reference evidence="3 4" key="1">
    <citation type="submission" date="2018-11" db="EMBL/GenBank/DDBJ databases">
        <title>Sequencing the genomes of 1000 actinobacteria strains.</title>
        <authorList>
            <person name="Klenk H.-P."/>
        </authorList>
    </citation>
    <scope>NUCLEOTIDE SEQUENCE [LARGE SCALE GENOMIC DNA]</scope>
    <source>
        <strain evidence="3 4">DSM 14418</strain>
    </source>
</reference>
<keyword evidence="4" id="KW-1185">Reference proteome</keyword>
<name>A0A3N4Z4G9_9MICO</name>
<evidence type="ECO:0000259" key="2">
    <source>
        <dbReference type="Pfam" id="PF18755"/>
    </source>
</evidence>
<organism evidence="3 4">
    <name type="scientific">Georgenia muralis</name>
    <dbReference type="NCBI Taxonomy" id="154117"/>
    <lineage>
        <taxon>Bacteria</taxon>
        <taxon>Bacillati</taxon>
        <taxon>Actinomycetota</taxon>
        <taxon>Actinomycetes</taxon>
        <taxon>Micrococcales</taxon>
        <taxon>Bogoriellaceae</taxon>
        <taxon>Georgenia</taxon>
    </lineage>
</organism>
<comment type="caution">
    <text evidence="3">The sequence shown here is derived from an EMBL/GenBank/DDBJ whole genome shotgun (WGS) entry which is preliminary data.</text>
</comment>
<accession>A0A3N4Z4G9</accession>
<protein>
    <recommendedName>
        <fullName evidence="2">RAMA domain-containing protein</fullName>
    </recommendedName>
</protein>
<dbReference type="Pfam" id="PF18755">
    <property type="entry name" value="RAMA"/>
    <property type="match status" value="1"/>
</dbReference>